<dbReference type="Proteomes" id="UP001059605">
    <property type="component" value="Genome"/>
</dbReference>
<gene>
    <name evidence="1" type="ORF">14Stepyanka_00014</name>
</gene>
<proteinExistence type="predicted"/>
<name>A0A9E7T4V0_9CAUD</name>
<accession>A0A9E7T4V0</accession>
<evidence type="ECO:0000313" key="2">
    <source>
        <dbReference type="Proteomes" id="UP001059605"/>
    </source>
</evidence>
<dbReference type="Pfam" id="PF17212">
    <property type="entry name" value="Tube"/>
    <property type="match status" value="1"/>
</dbReference>
<evidence type="ECO:0000313" key="1">
    <source>
        <dbReference type="EMBL" id="UTQ80033.1"/>
    </source>
</evidence>
<organism evidence="1 2">
    <name type="scientific">Erwinia phage Stepyanka</name>
    <dbReference type="NCBI Taxonomy" id="2961688"/>
    <lineage>
        <taxon>Viruses</taxon>
        <taxon>Duplodnaviria</taxon>
        <taxon>Heunggongvirae</taxon>
        <taxon>Uroviricota</taxon>
        <taxon>Caudoviricetes</taxon>
        <taxon>Autographivirales</taxon>
        <taxon>Autotranscriptaviridae</taxon>
        <taxon>Studiervirinae</taxon>
        <taxon>Elunavirus</taxon>
        <taxon>Elunavirus stepyanka</taxon>
    </lineage>
</organism>
<sequence length="194" mass="21725">MADSFLNPADELDAINDILSSIGEAPVNTLGDSANVDVANAQQILAKVNRMIQSKGWTFNIEEGAVLVPDVNTGLIPYLPSYLRVQGADSPNTYINRQGYVYDTAGLTDVFQGSISVNLTRLREYSEMPQCFRQYIVTKASRQFNMRYFGDTSIEQILAEEEAESYMQCHEYEMDYGKFNMLDGDAFVQGILAR</sequence>
<dbReference type="InterPro" id="IPR033767">
    <property type="entry name" value="Tail_Gp11"/>
</dbReference>
<reference evidence="1" key="1">
    <citation type="submission" date="2022-06" db="EMBL/GenBank/DDBJ databases">
        <title>Characterization of Erwinia amylovora bacteriophages.</title>
        <authorList>
            <person name="Besarab N.V."/>
            <person name="Letarov A.V."/>
            <person name="Babenko V.V."/>
            <person name="Kulikov E.E."/>
            <person name="Belalov I.S."/>
            <person name="Lagonenko A.L."/>
        </authorList>
    </citation>
    <scope>NUCLEOTIDE SEQUENCE</scope>
</reference>
<protein>
    <submittedName>
        <fullName evidence="1">Tail tubular protein A</fullName>
    </submittedName>
</protein>
<keyword evidence="2" id="KW-1185">Reference proteome</keyword>
<dbReference type="EMBL" id="ON715521">
    <property type="protein sequence ID" value="UTQ80033.1"/>
    <property type="molecule type" value="Genomic_DNA"/>
</dbReference>